<dbReference type="SUPFAM" id="SSF50494">
    <property type="entry name" value="Trypsin-like serine proteases"/>
    <property type="match status" value="1"/>
</dbReference>
<dbReference type="Pfam" id="PF13365">
    <property type="entry name" value="Trypsin_2"/>
    <property type="match status" value="1"/>
</dbReference>
<gene>
    <name evidence="1" type="ORF">C9I94_05455</name>
</gene>
<dbReference type="Gene3D" id="2.40.10.10">
    <property type="entry name" value="Trypsin-like serine proteases"/>
    <property type="match status" value="2"/>
</dbReference>
<dbReference type="STRING" id="680026.AB733_22410"/>
<dbReference type="InterPro" id="IPR027417">
    <property type="entry name" value="P-loop_NTPase"/>
</dbReference>
<proteinExistence type="predicted"/>
<dbReference type="EMBL" id="PYLZ01000002">
    <property type="protein sequence ID" value="PSW25999.1"/>
    <property type="molecule type" value="Genomic_DNA"/>
</dbReference>
<dbReference type="InterPro" id="IPR009003">
    <property type="entry name" value="Peptidase_S1_PA"/>
</dbReference>
<dbReference type="InterPro" id="IPR043504">
    <property type="entry name" value="Peptidase_S1_PA_chymotrypsin"/>
</dbReference>
<dbReference type="OrthoDB" id="9757917at2"/>
<comment type="caution">
    <text evidence="1">The sequence shown here is derived from an EMBL/GenBank/DDBJ whole genome shotgun (WGS) entry which is preliminary data.</text>
</comment>
<evidence type="ECO:0000313" key="2">
    <source>
        <dbReference type="Proteomes" id="UP000240481"/>
    </source>
</evidence>
<protein>
    <recommendedName>
        <fullName evidence="3">ATP-binding protein</fullName>
    </recommendedName>
</protein>
<dbReference type="Gene3D" id="3.40.50.300">
    <property type="entry name" value="P-loop containing nucleotide triphosphate hydrolases"/>
    <property type="match status" value="1"/>
</dbReference>
<dbReference type="Proteomes" id="UP000240481">
    <property type="component" value="Unassembled WGS sequence"/>
</dbReference>
<organism evidence="1 2">
    <name type="scientific">Photobacterium swingsii</name>
    <dbReference type="NCBI Taxonomy" id="680026"/>
    <lineage>
        <taxon>Bacteria</taxon>
        <taxon>Pseudomonadati</taxon>
        <taxon>Pseudomonadota</taxon>
        <taxon>Gammaproteobacteria</taxon>
        <taxon>Vibrionales</taxon>
        <taxon>Vibrionaceae</taxon>
        <taxon>Photobacterium</taxon>
    </lineage>
</organism>
<accession>A0A2T3PAK1</accession>
<evidence type="ECO:0008006" key="3">
    <source>
        <dbReference type="Google" id="ProtNLM"/>
    </source>
</evidence>
<keyword evidence="2" id="KW-1185">Reference proteome</keyword>
<reference evidence="1 2" key="1">
    <citation type="submission" date="2018-01" db="EMBL/GenBank/DDBJ databases">
        <title>Whole genome sequencing of Histamine producing bacteria.</title>
        <authorList>
            <person name="Butler K."/>
        </authorList>
    </citation>
    <scope>NUCLEOTIDE SEQUENCE [LARGE SCALE GENOMIC DNA]</scope>
    <source>
        <strain evidence="1 2">DSM 24669</strain>
    </source>
</reference>
<evidence type="ECO:0000313" key="1">
    <source>
        <dbReference type="EMBL" id="PSW25999.1"/>
    </source>
</evidence>
<sequence>MSDKMELDRVVLKVECGNKSGTAFLISGNRAITAFHVITEFNSKSIFLTSSDGKVIKANLSKKIDDSYKKLDVALLELESEFTLASSISIVDYNIITRGTKWCSRGYPKAKEITGDNTLKGSDNIINQQLGSLRNSKIDLELEHSKKLSTYAGYSGSPVVIYGNIVGIINNELLECGESKELTALSIKYFKELLVSEGVHVESRKTSKHNPLRKVLSEKWFNQNVEKSISDLGVRYTPEINVKLKISNELNAILRNQEFYEDLKLELHKYLLKINNLEQFLSVYKSCGEGLNTNKWREKIFENMSKIQVDIERFISIKIEYLDVVRVLDYEEEISRTINDISRSKICNKKTNINSIIIDAENVSYAFRTYINNRFLKLANHPYMLLQGRAGTGKSHLLADTASKQNKLGIPAILLLGQHFTNDKPPWSQVIDDLLRLKCSEEELLKTLNEIGEEKEQQVLFIIDAINEGRGKYFWSKSLNSFVNDFKKYPWISLVISIRDTYARKIIPKDFADKTKIIYSTHVGFSGCEHEAVKVFFNNYNIELPKIPFINPEFSNPLFLKLFCEGLFYRKLSHIPKGYGGITSVINYFLDNIDDKLCQPEFYDYGDSRKVCRKIVNSLIRYKAENELNYIPYDDACDLANEVVDRYSNKRGIIEDLVHEGLFSKNIYWLSNEEDEEGIYFSYERLDDHFSAALLIDEVITKENIIDVFKSNGKLNYLVKEEYKYQGLLESLSLQLPERYGLEFFELLDEDKKEELFVINSLVNSLLWRNSDTISTVTDEYVKDAVLKYVETFESFIELSYSIAGDDNHSYNANTLHNYLISMTLPERDALWSVYLKNMTTSESSIGRLLEWIKESDMHKSISYESKSLIANAILWLCTTTDIELRNSSTIALATLLIDELKIGHELLKKFENVDDPYVYERLLAALYGATLNSTDFSDISMLSQYIVDEIFLKDEVYPNVLVRDYARNIVEFSLFNNLISLDDSDVIRPPYNSKLPEFYPSNDETDKFAIDWNDPNFKEEYWSKNRILSSMVTEYGRGTCRYGDFGRYTFQAALNLWKDLDPNPLSNYACKLIFEKYGYDVELHGKYDRNVSGGNRFENKVERIGKKYQWLALYEVVARLGDNIKVFDDRYDEGKYYQGPWQNWLRNIDPTHIISKLESTEPPIKLNSINYNDWEADDVEWLISDVNLPDPILMIEHNDFLSLQNDYSWKEKNKLGLDSYRSEPKNLWYQVRSYLVREENFDSLREWLKQQNFMGRWMPEGNENYSVFSKEHYWSPAYKDKVIENDELDWQAIKKNQTNYEDDEIIAEVLPTAEVHRWEGTEATSFLAARDLMFKGMNFSFSEIASCWFNENGILACFDPHMFGEDSSQLLVNKELLEEFLKEEGLKIIWTVLGEKQIQSSNLKSNQWLEISGVYELIDGHIKGEINKFIKVVGA</sequence>
<dbReference type="RefSeq" id="WP_146156695.1">
    <property type="nucleotide sequence ID" value="NZ_AP024852.1"/>
</dbReference>
<name>A0A2T3PAK1_9GAMM</name>